<dbReference type="OrthoDB" id="443318at2759"/>
<dbReference type="PANTHER" id="PTHR11802">
    <property type="entry name" value="SERINE PROTEASE FAMILY S10 SERINE CARBOXYPEPTIDASE"/>
    <property type="match status" value="1"/>
</dbReference>
<dbReference type="AlphaFoldDB" id="A0A1B7T8P5"/>
<evidence type="ECO:0000256" key="5">
    <source>
        <dbReference type="ARBA" id="ARBA00022670"/>
    </source>
</evidence>
<keyword evidence="14" id="KW-1185">Reference proteome</keyword>
<dbReference type="Gene3D" id="1.10.287.410">
    <property type="match status" value="1"/>
</dbReference>
<dbReference type="Gene3D" id="3.40.50.1820">
    <property type="entry name" value="alpha/beta hydrolase"/>
    <property type="match status" value="1"/>
</dbReference>
<evidence type="ECO:0000256" key="7">
    <source>
        <dbReference type="ARBA" id="ARBA00022801"/>
    </source>
</evidence>
<name>A0A1B7T8P5_9ASCO</name>
<dbReference type="PANTHER" id="PTHR11802:SF113">
    <property type="entry name" value="SERINE CARBOXYPEPTIDASE CTSA-4.1"/>
    <property type="match status" value="1"/>
</dbReference>
<evidence type="ECO:0000256" key="9">
    <source>
        <dbReference type="ARBA" id="ARBA00023180"/>
    </source>
</evidence>
<keyword evidence="9" id="KW-0325">Glycoprotein</keyword>
<keyword evidence="6" id="KW-0732">Signal</keyword>
<dbReference type="GO" id="GO:0004185">
    <property type="term" value="F:serine-type carboxypeptidase activity"/>
    <property type="evidence" value="ECO:0007669"/>
    <property type="project" value="UniProtKB-UniRule"/>
</dbReference>
<proteinExistence type="inferred from homology"/>
<comment type="catalytic activity">
    <reaction evidence="10">
        <text>Release of a C-terminal amino acid with broad specificity.</text>
        <dbReference type="EC" id="3.4.16.5"/>
    </reaction>
</comment>
<gene>
    <name evidence="13" type="ORF">HANVADRAFT_54128</name>
</gene>
<evidence type="ECO:0000256" key="10">
    <source>
        <dbReference type="ARBA" id="ARBA00052076"/>
    </source>
</evidence>
<keyword evidence="4 11" id="KW-0121">Carboxypeptidase</keyword>
<evidence type="ECO:0000256" key="11">
    <source>
        <dbReference type="RuleBase" id="RU361156"/>
    </source>
</evidence>
<dbReference type="Proteomes" id="UP000092321">
    <property type="component" value="Unassembled WGS sequence"/>
</dbReference>
<dbReference type="GO" id="GO:0046938">
    <property type="term" value="P:phytochelatin biosynthetic process"/>
    <property type="evidence" value="ECO:0007669"/>
    <property type="project" value="UniProtKB-ARBA"/>
</dbReference>
<dbReference type="EC" id="3.4.16.-" evidence="11"/>
<dbReference type="InterPro" id="IPR018202">
    <property type="entry name" value="Ser_caboxypep_ser_AS"/>
</dbReference>
<evidence type="ECO:0000313" key="14">
    <source>
        <dbReference type="Proteomes" id="UP000092321"/>
    </source>
</evidence>
<keyword evidence="8" id="KW-1015">Disulfide bond</keyword>
<dbReference type="PRINTS" id="PR00724">
    <property type="entry name" value="CRBOXYPTASEC"/>
</dbReference>
<dbReference type="InterPro" id="IPR001563">
    <property type="entry name" value="Peptidase_S10"/>
</dbReference>
<evidence type="ECO:0000256" key="8">
    <source>
        <dbReference type="ARBA" id="ARBA00023157"/>
    </source>
</evidence>
<dbReference type="PROSITE" id="PS00131">
    <property type="entry name" value="CARBOXYPEPT_SER_SER"/>
    <property type="match status" value="1"/>
</dbReference>
<dbReference type="GO" id="GO:0000328">
    <property type="term" value="C:fungal-type vacuole lumen"/>
    <property type="evidence" value="ECO:0007669"/>
    <property type="project" value="UniProtKB-ARBA"/>
</dbReference>
<dbReference type="FunFam" id="1.10.287.410:FF:000001">
    <property type="entry name" value="Carboxypeptidase Y"/>
    <property type="match status" value="1"/>
</dbReference>
<keyword evidence="3" id="KW-0926">Vacuole</keyword>
<evidence type="ECO:0000256" key="2">
    <source>
        <dbReference type="ARBA" id="ARBA00009431"/>
    </source>
</evidence>
<evidence type="ECO:0000313" key="13">
    <source>
        <dbReference type="EMBL" id="OBA25094.1"/>
    </source>
</evidence>
<comment type="caution">
    <text evidence="13">The sequence shown here is derived from an EMBL/GenBank/DDBJ whole genome shotgun (WGS) entry which is preliminary data.</text>
</comment>
<accession>A0A1B7T8P5</accession>
<feature type="compositionally biased region" description="Low complexity" evidence="12">
    <location>
        <begin position="22"/>
        <end position="33"/>
    </location>
</feature>
<evidence type="ECO:0000256" key="6">
    <source>
        <dbReference type="ARBA" id="ARBA00022729"/>
    </source>
</evidence>
<feature type="region of interest" description="Disordered" evidence="12">
    <location>
        <begin position="22"/>
        <end position="49"/>
    </location>
</feature>
<comment type="similarity">
    <text evidence="2 11">Belongs to the peptidase S10 family.</text>
</comment>
<dbReference type="SUPFAM" id="SSF53474">
    <property type="entry name" value="alpha/beta-Hydrolases"/>
    <property type="match status" value="1"/>
</dbReference>
<dbReference type="Pfam" id="PF00450">
    <property type="entry name" value="Peptidase_S10"/>
    <property type="match status" value="1"/>
</dbReference>
<evidence type="ECO:0000256" key="1">
    <source>
        <dbReference type="ARBA" id="ARBA00004116"/>
    </source>
</evidence>
<reference evidence="14" key="1">
    <citation type="journal article" date="2016" name="Proc. Natl. Acad. Sci. U.S.A.">
        <title>Comparative genomics of biotechnologically important yeasts.</title>
        <authorList>
            <person name="Riley R."/>
            <person name="Haridas S."/>
            <person name="Wolfe K.H."/>
            <person name="Lopes M.R."/>
            <person name="Hittinger C.T."/>
            <person name="Goeker M."/>
            <person name="Salamov A.A."/>
            <person name="Wisecaver J.H."/>
            <person name="Long T.M."/>
            <person name="Calvey C.H."/>
            <person name="Aerts A.L."/>
            <person name="Barry K.W."/>
            <person name="Choi C."/>
            <person name="Clum A."/>
            <person name="Coughlan A.Y."/>
            <person name="Deshpande S."/>
            <person name="Douglass A.P."/>
            <person name="Hanson S.J."/>
            <person name="Klenk H.-P."/>
            <person name="LaButti K.M."/>
            <person name="Lapidus A."/>
            <person name="Lindquist E.A."/>
            <person name="Lipzen A.M."/>
            <person name="Meier-Kolthoff J.P."/>
            <person name="Ohm R.A."/>
            <person name="Otillar R.P."/>
            <person name="Pangilinan J.L."/>
            <person name="Peng Y."/>
            <person name="Rokas A."/>
            <person name="Rosa C.A."/>
            <person name="Scheuner C."/>
            <person name="Sibirny A.A."/>
            <person name="Slot J.C."/>
            <person name="Stielow J.B."/>
            <person name="Sun H."/>
            <person name="Kurtzman C.P."/>
            <person name="Blackwell M."/>
            <person name="Grigoriev I.V."/>
            <person name="Jeffries T.W."/>
        </authorList>
    </citation>
    <scope>NUCLEOTIDE SEQUENCE [LARGE SCALE GENOMIC DNA]</scope>
    <source>
        <strain evidence="14">NRRL Y-1626</strain>
    </source>
</reference>
<protein>
    <recommendedName>
        <fullName evidence="11">Carboxypeptidase</fullName>
        <ecNumber evidence="11">3.4.16.-</ecNumber>
    </recommendedName>
</protein>
<evidence type="ECO:0000256" key="3">
    <source>
        <dbReference type="ARBA" id="ARBA00022554"/>
    </source>
</evidence>
<dbReference type="InterPro" id="IPR029058">
    <property type="entry name" value="AB_hydrolase_fold"/>
</dbReference>
<sequence length="584" mass="66154">MKFTTLATTAAAAASLISASESNPLQNSFNNNNHKLPSSSENHHGKEKDHRLDLLKTIMDKLDISDYFNKDYSMGNIKLPMSVDDLLYSDDKKKDHHKSSSSKTSKFLEDFKNDLIKSTEVIKNEFKVGDNYAIRLIDHEKEQELAAASDSKHKKEKNILDIMEPNAKKYSGYFDILDQDKHFFFIFWQSRSNPEDDPTVIFMNGGPGCATVGGSNFLGVGPAFIDENIQPVYNEDAWNKHANVLVMDQPVGTGFSYSDSGDSVSDTFAAGEDFYAFLELFFTKFSHLTKNNFHIAGESYAGHYIPQFSKEILSHEDRSFELTSVMIGNGLTDPLNQYPAYHDMACGVGSGADPVLSPEECDTMLETLPRCLSLIESCYNTESVWTCVPASLYCNNAQLGPYQQTGKNVYDVRKECKGQLCYEEVEYVSSFLNQKFVKEQIGIDPSQIDKDFEGCNFDINRNFLFTGDWMRPNFVEDIKFLLEEEIPILIYAGDKDFICNWLGNLAWTNELDYASHEEYSSKDLAPWYVDDVEAGQFKNAGLLTYLRIYDAGHMATWDQTHHAQAFVQDFTLRGKLHQNSTFEA</sequence>
<dbReference type="GO" id="GO:0031638">
    <property type="term" value="P:zymogen activation"/>
    <property type="evidence" value="ECO:0007669"/>
    <property type="project" value="UniProtKB-ARBA"/>
</dbReference>
<comment type="subcellular location">
    <subcellularLocation>
        <location evidence="1">Vacuole</location>
    </subcellularLocation>
</comment>
<keyword evidence="7 11" id="KW-0378">Hydrolase</keyword>
<dbReference type="GO" id="GO:0006995">
    <property type="term" value="P:cellular response to nitrogen starvation"/>
    <property type="evidence" value="ECO:0007669"/>
    <property type="project" value="UniProtKB-ARBA"/>
</dbReference>
<evidence type="ECO:0000256" key="12">
    <source>
        <dbReference type="SAM" id="MobiDB-lite"/>
    </source>
</evidence>
<organism evidence="13 14">
    <name type="scientific">Hanseniaspora valbyensis NRRL Y-1626</name>
    <dbReference type="NCBI Taxonomy" id="766949"/>
    <lineage>
        <taxon>Eukaryota</taxon>
        <taxon>Fungi</taxon>
        <taxon>Dikarya</taxon>
        <taxon>Ascomycota</taxon>
        <taxon>Saccharomycotina</taxon>
        <taxon>Saccharomycetes</taxon>
        <taxon>Saccharomycodales</taxon>
        <taxon>Saccharomycodaceae</taxon>
        <taxon>Hanseniaspora</taxon>
    </lineage>
</organism>
<dbReference type="EMBL" id="LXPE01000244">
    <property type="protein sequence ID" value="OBA25094.1"/>
    <property type="molecule type" value="Genomic_DNA"/>
</dbReference>
<evidence type="ECO:0000256" key="4">
    <source>
        <dbReference type="ARBA" id="ARBA00022645"/>
    </source>
</evidence>
<keyword evidence="5 11" id="KW-0645">Protease</keyword>